<keyword evidence="13 20" id="KW-0472">Membrane</keyword>
<dbReference type="GO" id="GO:0005886">
    <property type="term" value="C:plasma membrane"/>
    <property type="evidence" value="ECO:0007669"/>
    <property type="project" value="UniProtKB-SubCell"/>
</dbReference>
<name>A0A1G8GYH4_9RHOO</name>
<accession>A0A1G8GYH4</accession>
<keyword evidence="5 17" id="KW-0597">Phosphoprotein</keyword>
<feature type="region of interest" description="Disordered" evidence="19">
    <location>
        <begin position="1282"/>
        <end position="1308"/>
    </location>
</feature>
<dbReference type="PROSITE" id="PS50113">
    <property type="entry name" value="PAC"/>
    <property type="match status" value="4"/>
</dbReference>
<gene>
    <name evidence="26" type="ORF">SAMN05660652_02674</name>
</gene>
<evidence type="ECO:0000256" key="11">
    <source>
        <dbReference type="ARBA" id="ARBA00022989"/>
    </source>
</evidence>
<dbReference type="CDD" id="cd00130">
    <property type="entry name" value="PAS"/>
    <property type="match status" value="3"/>
</dbReference>
<organism evidence="26 27">
    <name type="scientific">Propionivibrio dicarboxylicus</name>
    <dbReference type="NCBI Taxonomy" id="83767"/>
    <lineage>
        <taxon>Bacteria</taxon>
        <taxon>Pseudomonadati</taxon>
        <taxon>Pseudomonadota</taxon>
        <taxon>Betaproteobacteria</taxon>
        <taxon>Rhodocyclales</taxon>
        <taxon>Rhodocyclaceae</taxon>
        <taxon>Propionivibrio</taxon>
    </lineage>
</organism>
<evidence type="ECO:0000256" key="1">
    <source>
        <dbReference type="ARBA" id="ARBA00000085"/>
    </source>
</evidence>
<dbReference type="InterPro" id="IPR013655">
    <property type="entry name" value="PAS_fold_3"/>
</dbReference>
<dbReference type="SUPFAM" id="SSF55874">
    <property type="entry name" value="ATPase domain of HSP90 chaperone/DNA topoisomerase II/histidine kinase"/>
    <property type="match status" value="1"/>
</dbReference>
<dbReference type="SMART" id="SM00086">
    <property type="entry name" value="PAC"/>
    <property type="match status" value="4"/>
</dbReference>
<evidence type="ECO:0000256" key="17">
    <source>
        <dbReference type="PROSITE-ProRule" id="PRU00169"/>
    </source>
</evidence>
<dbReference type="InterPro" id="IPR000014">
    <property type="entry name" value="PAS"/>
</dbReference>
<dbReference type="FunFam" id="1.10.287.130:FF:000004">
    <property type="entry name" value="Ethylene receptor 1"/>
    <property type="match status" value="1"/>
</dbReference>
<feature type="domain" description="HPt" evidence="25">
    <location>
        <begin position="1337"/>
        <end position="1437"/>
    </location>
</feature>
<keyword evidence="9" id="KW-0418">Kinase</keyword>
<dbReference type="Pfam" id="PF02518">
    <property type="entry name" value="HATPase_c"/>
    <property type="match status" value="1"/>
</dbReference>
<evidence type="ECO:0000256" key="7">
    <source>
        <dbReference type="ARBA" id="ARBA00022692"/>
    </source>
</evidence>
<dbReference type="PROSITE" id="PS50112">
    <property type="entry name" value="PAS"/>
    <property type="match status" value="2"/>
</dbReference>
<feature type="coiled-coil region" evidence="18">
    <location>
        <begin position="725"/>
        <end position="756"/>
    </location>
</feature>
<keyword evidence="7 20" id="KW-0812">Transmembrane</keyword>
<dbReference type="GO" id="GO:0005524">
    <property type="term" value="F:ATP binding"/>
    <property type="evidence" value="ECO:0007669"/>
    <property type="project" value="UniProtKB-KW"/>
</dbReference>
<dbReference type="InterPro" id="IPR011006">
    <property type="entry name" value="CheY-like_superfamily"/>
</dbReference>
<evidence type="ECO:0000256" key="9">
    <source>
        <dbReference type="ARBA" id="ARBA00022777"/>
    </source>
</evidence>
<dbReference type="Pfam" id="PF01627">
    <property type="entry name" value="Hpt"/>
    <property type="match status" value="1"/>
</dbReference>
<feature type="domain" description="PAS" evidence="23">
    <location>
        <begin position="345"/>
        <end position="415"/>
    </location>
</feature>
<dbReference type="Pfam" id="PF08448">
    <property type="entry name" value="PAS_4"/>
    <property type="match status" value="1"/>
</dbReference>
<dbReference type="InterPro" id="IPR008207">
    <property type="entry name" value="Sig_transdc_His_kin_Hpt_dom"/>
</dbReference>
<feature type="domain" description="PAC" evidence="24">
    <location>
        <begin position="553"/>
        <end position="606"/>
    </location>
</feature>
<comment type="function">
    <text evidence="14">Member of the two-component regulatory system BvgS/BvgA. Phosphorylates BvgA via a four-step phosphorelay in response to environmental signals.</text>
</comment>
<dbReference type="RefSeq" id="WP_091938402.1">
    <property type="nucleotide sequence ID" value="NZ_FNCY01000011.1"/>
</dbReference>
<feature type="domain" description="PAS" evidence="23">
    <location>
        <begin position="760"/>
        <end position="830"/>
    </location>
</feature>
<dbReference type="InterPro" id="IPR036890">
    <property type="entry name" value="HATPase_C_sf"/>
</dbReference>
<feature type="modified residue" description="4-aspartylphosphate" evidence="17">
    <location>
        <position position="1207"/>
    </location>
</feature>
<dbReference type="Gene3D" id="1.10.287.130">
    <property type="match status" value="1"/>
</dbReference>
<dbReference type="NCBIfam" id="TIGR00229">
    <property type="entry name" value="sensory_box"/>
    <property type="match status" value="4"/>
</dbReference>
<dbReference type="CDD" id="cd17546">
    <property type="entry name" value="REC_hyHK_CKI1_RcsC-like"/>
    <property type="match status" value="1"/>
</dbReference>
<evidence type="ECO:0000259" key="25">
    <source>
        <dbReference type="PROSITE" id="PS50894"/>
    </source>
</evidence>
<dbReference type="SUPFAM" id="SSF47226">
    <property type="entry name" value="Histidine-containing phosphotransfer domain, HPT domain"/>
    <property type="match status" value="1"/>
</dbReference>
<proteinExistence type="predicted"/>
<dbReference type="CDD" id="cd16922">
    <property type="entry name" value="HATPase_EvgS-ArcB-TorS-like"/>
    <property type="match status" value="1"/>
</dbReference>
<evidence type="ECO:0000256" key="3">
    <source>
        <dbReference type="ARBA" id="ARBA00012438"/>
    </source>
</evidence>
<evidence type="ECO:0000259" key="23">
    <source>
        <dbReference type="PROSITE" id="PS50112"/>
    </source>
</evidence>
<feature type="domain" description="PAC" evidence="24">
    <location>
        <begin position="682"/>
        <end position="734"/>
    </location>
</feature>
<evidence type="ECO:0000259" key="21">
    <source>
        <dbReference type="PROSITE" id="PS50109"/>
    </source>
</evidence>
<feature type="domain" description="Histidine kinase" evidence="21">
    <location>
        <begin position="910"/>
        <end position="1130"/>
    </location>
</feature>
<evidence type="ECO:0000256" key="20">
    <source>
        <dbReference type="SAM" id="Phobius"/>
    </source>
</evidence>
<dbReference type="InterPro" id="IPR013656">
    <property type="entry name" value="PAS_4"/>
</dbReference>
<keyword evidence="8" id="KW-0547">Nucleotide-binding</keyword>
<dbReference type="PROSITE" id="PS50110">
    <property type="entry name" value="RESPONSE_REGULATORY"/>
    <property type="match status" value="1"/>
</dbReference>
<dbReference type="EMBL" id="FNCY01000011">
    <property type="protein sequence ID" value="SDH99280.1"/>
    <property type="molecule type" value="Genomic_DNA"/>
</dbReference>
<dbReference type="STRING" id="83767.SAMN05660652_02674"/>
<feature type="domain" description="Response regulatory" evidence="22">
    <location>
        <begin position="1158"/>
        <end position="1274"/>
    </location>
</feature>
<dbReference type="PANTHER" id="PTHR45339:SF1">
    <property type="entry name" value="HYBRID SIGNAL TRANSDUCTION HISTIDINE KINASE J"/>
    <property type="match status" value="1"/>
</dbReference>
<protein>
    <recommendedName>
        <fullName evidence="15">Virulence sensor protein BvgS</fullName>
        <ecNumber evidence="3">2.7.13.3</ecNumber>
    </recommendedName>
</protein>
<evidence type="ECO:0000256" key="10">
    <source>
        <dbReference type="ARBA" id="ARBA00022840"/>
    </source>
</evidence>
<dbReference type="Pfam" id="PF08447">
    <property type="entry name" value="PAS_3"/>
    <property type="match status" value="2"/>
</dbReference>
<evidence type="ECO:0000256" key="15">
    <source>
        <dbReference type="ARBA" id="ARBA00070152"/>
    </source>
</evidence>
<dbReference type="InterPro" id="IPR003594">
    <property type="entry name" value="HATPase_dom"/>
</dbReference>
<dbReference type="Gene3D" id="3.30.450.20">
    <property type="entry name" value="PAS domain"/>
    <property type="match status" value="4"/>
</dbReference>
<dbReference type="InterPro" id="IPR005467">
    <property type="entry name" value="His_kinase_dom"/>
</dbReference>
<dbReference type="InterPro" id="IPR036641">
    <property type="entry name" value="HPT_dom_sf"/>
</dbReference>
<dbReference type="InterPro" id="IPR004358">
    <property type="entry name" value="Sig_transdc_His_kin-like_C"/>
</dbReference>
<dbReference type="PROSITE" id="PS50109">
    <property type="entry name" value="HIS_KIN"/>
    <property type="match status" value="1"/>
</dbReference>
<dbReference type="SUPFAM" id="SSF47384">
    <property type="entry name" value="Homodimeric domain of signal transducing histidine kinase"/>
    <property type="match status" value="1"/>
</dbReference>
<dbReference type="OrthoDB" id="5519028at2"/>
<comment type="subcellular location">
    <subcellularLocation>
        <location evidence="2">Cell membrane</location>
        <topology evidence="2">Multi-pass membrane protein</topology>
    </subcellularLocation>
</comment>
<dbReference type="Proteomes" id="UP000198607">
    <property type="component" value="Unassembled WGS sequence"/>
</dbReference>
<evidence type="ECO:0000256" key="6">
    <source>
        <dbReference type="ARBA" id="ARBA00022679"/>
    </source>
</evidence>
<dbReference type="SUPFAM" id="SSF52172">
    <property type="entry name" value="CheY-like"/>
    <property type="match status" value="1"/>
</dbReference>
<dbReference type="FunFam" id="3.30.565.10:FF:000010">
    <property type="entry name" value="Sensor histidine kinase RcsC"/>
    <property type="match status" value="1"/>
</dbReference>
<dbReference type="SMART" id="SM00091">
    <property type="entry name" value="PAS"/>
    <property type="match status" value="4"/>
</dbReference>
<dbReference type="CDD" id="cd00088">
    <property type="entry name" value="HPT"/>
    <property type="match status" value="1"/>
</dbReference>
<evidence type="ECO:0000256" key="18">
    <source>
        <dbReference type="SAM" id="Coils"/>
    </source>
</evidence>
<dbReference type="Gene3D" id="3.30.565.10">
    <property type="entry name" value="Histidine kinase-like ATPase, C-terminal domain"/>
    <property type="match status" value="1"/>
</dbReference>
<dbReference type="InterPro" id="IPR003661">
    <property type="entry name" value="HisK_dim/P_dom"/>
</dbReference>
<dbReference type="CDD" id="cd00082">
    <property type="entry name" value="HisKA"/>
    <property type="match status" value="1"/>
</dbReference>
<feature type="domain" description="PAC" evidence="24">
    <location>
        <begin position="419"/>
        <end position="471"/>
    </location>
</feature>
<dbReference type="SMART" id="SM00448">
    <property type="entry name" value="REC"/>
    <property type="match status" value="1"/>
</dbReference>
<dbReference type="InterPro" id="IPR000700">
    <property type="entry name" value="PAS-assoc_C"/>
</dbReference>
<evidence type="ECO:0000256" key="14">
    <source>
        <dbReference type="ARBA" id="ARBA00058004"/>
    </source>
</evidence>
<evidence type="ECO:0000256" key="12">
    <source>
        <dbReference type="ARBA" id="ARBA00023012"/>
    </source>
</evidence>
<keyword evidence="4" id="KW-1003">Cell membrane</keyword>
<evidence type="ECO:0000259" key="24">
    <source>
        <dbReference type="PROSITE" id="PS50113"/>
    </source>
</evidence>
<evidence type="ECO:0000256" key="19">
    <source>
        <dbReference type="SAM" id="MobiDB-lite"/>
    </source>
</evidence>
<dbReference type="EC" id="2.7.13.3" evidence="3"/>
<dbReference type="Gene3D" id="1.20.120.160">
    <property type="entry name" value="HPT domain"/>
    <property type="match status" value="1"/>
</dbReference>
<dbReference type="Gene3D" id="2.10.70.100">
    <property type="match status" value="1"/>
</dbReference>
<keyword evidence="6" id="KW-0808">Transferase</keyword>
<keyword evidence="12" id="KW-0902">Two-component regulatory system</keyword>
<dbReference type="Gene3D" id="3.40.50.2300">
    <property type="match status" value="1"/>
</dbReference>
<keyword evidence="11 20" id="KW-1133">Transmembrane helix</keyword>
<dbReference type="Pfam" id="PF00512">
    <property type="entry name" value="HisKA"/>
    <property type="match status" value="1"/>
</dbReference>
<dbReference type="PROSITE" id="PS50894">
    <property type="entry name" value="HPT"/>
    <property type="match status" value="1"/>
</dbReference>
<keyword evidence="27" id="KW-1185">Reference proteome</keyword>
<dbReference type="InterPro" id="IPR001789">
    <property type="entry name" value="Sig_transdc_resp-reg_receiver"/>
</dbReference>
<dbReference type="InterPro" id="IPR036097">
    <property type="entry name" value="HisK_dim/P_sf"/>
</dbReference>
<feature type="transmembrane region" description="Helical" evidence="20">
    <location>
        <begin position="25"/>
        <end position="46"/>
    </location>
</feature>
<evidence type="ECO:0000256" key="16">
    <source>
        <dbReference type="PROSITE-ProRule" id="PRU00110"/>
    </source>
</evidence>
<dbReference type="Pfam" id="PF13426">
    <property type="entry name" value="PAS_9"/>
    <property type="match status" value="1"/>
</dbReference>
<dbReference type="InterPro" id="IPR001610">
    <property type="entry name" value="PAC"/>
</dbReference>
<dbReference type="SMART" id="SM00388">
    <property type="entry name" value="HisKA"/>
    <property type="match status" value="1"/>
</dbReference>
<evidence type="ECO:0000313" key="27">
    <source>
        <dbReference type="Proteomes" id="UP000198607"/>
    </source>
</evidence>
<dbReference type="PANTHER" id="PTHR45339">
    <property type="entry name" value="HYBRID SIGNAL TRANSDUCTION HISTIDINE KINASE J"/>
    <property type="match status" value="1"/>
</dbReference>
<evidence type="ECO:0000256" key="8">
    <source>
        <dbReference type="ARBA" id="ARBA00022741"/>
    </source>
</evidence>
<evidence type="ECO:0000256" key="5">
    <source>
        <dbReference type="ARBA" id="ARBA00022553"/>
    </source>
</evidence>
<keyword evidence="18" id="KW-0175">Coiled coil</keyword>
<dbReference type="GO" id="GO:0000155">
    <property type="term" value="F:phosphorelay sensor kinase activity"/>
    <property type="evidence" value="ECO:0007669"/>
    <property type="project" value="InterPro"/>
</dbReference>
<comment type="catalytic activity">
    <reaction evidence="1">
        <text>ATP + protein L-histidine = ADP + protein N-phospho-L-histidine.</text>
        <dbReference type="EC" id="2.7.13.3"/>
    </reaction>
</comment>
<reference evidence="26 27" key="1">
    <citation type="submission" date="2016-10" db="EMBL/GenBank/DDBJ databases">
        <authorList>
            <person name="de Groot N.N."/>
        </authorList>
    </citation>
    <scope>NUCLEOTIDE SEQUENCE [LARGE SCALE GENOMIC DNA]</scope>
    <source>
        <strain evidence="26 27">DSM 5885</strain>
    </source>
</reference>
<dbReference type="Pfam" id="PF00072">
    <property type="entry name" value="Response_reg"/>
    <property type="match status" value="1"/>
</dbReference>
<evidence type="ECO:0000256" key="2">
    <source>
        <dbReference type="ARBA" id="ARBA00004651"/>
    </source>
</evidence>
<evidence type="ECO:0000313" key="26">
    <source>
        <dbReference type="EMBL" id="SDH99280.1"/>
    </source>
</evidence>
<keyword evidence="10" id="KW-0067">ATP-binding</keyword>
<dbReference type="PRINTS" id="PR00344">
    <property type="entry name" value="BCTRLSENSOR"/>
</dbReference>
<evidence type="ECO:0000256" key="13">
    <source>
        <dbReference type="ARBA" id="ARBA00023136"/>
    </source>
</evidence>
<dbReference type="SUPFAM" id="SSF55785">
    <property type="entry name" value="PYP-like sensor domain (PAS domain)"/>
    <property type="match status" value="4"/>
</dbReference>
<dbReference type="InterPro" id="IPR035965">
    <property type="entry name" value="PAS-like_dom_sf"/>
</dbReference>
<evidence type="ECO:0000259" key="22">
    <source>
        <dbReference type="PROSITE" id="PS50110"/>
    </source>
</evidence>
<sequence length="1523" mass="167553">MTGNRILSCIGRLLVAPADVSMRAFITRLIWLCLLPPLLLAAWLAFDNVKAKQADFLDDAQHLTRNIALSIDQRLETYVAGLAMLADSAYVDDPQGWPALYREAQAFERSFGTHVIFASASGPMQMLFNTRQPFGKPLPVLPRPEGQAAAPLAVSTGRPAVSNLFFGPVARTPLVAVAVPVMRQGKAVNVMLTTIETDSFRKHLENAHSENGWSLALVDSTGKTIARSGATNDDPAAREDAGKRIAVRLDNAPWSVVVDIPSAALWQPVRSAILQLLAGLLAVLLISVAAGKITARRLVSGFSNLLQPTATGAPRAEIAEIAQVRDQLDAAARQREIDYQNLIASEGRFTATFEQAAVGMALVAPDGQWLRVNRKLASIVGYSPAEMLTKTFQDITHPDDLSHDQDLVAGMLAREFSTYSVEKRYLRKGGSQVWVNLTVALIWTAEGQPDYFISVIEEIDARKKTRDEVLATKRKLEAALASMTDAVCISDTAGKLVELNEAFARLHRFQDKDTCARTLAEYPAILEAYASTGEAIPIERWAVPRALRGETDSNAEIHLRRKDTGETWIGSYSYAPIRDEQGQIVGSVVVGRDITEQKVIEALIRQNESRLRLALESAKAGSWEWDLQTQKNIWSDEVFRLYGLQPGSCEPSYEAWLETIHPDDRARAVAAVGEASRQFAELSVEWRVNTASGPERWLLSRGRPETDADGKPYRYLGIVMDISERKRAEAELEQHRKHLKELVDAQTAELAEANRTLTLRTEEITELYNRAPCGYHSLAPDGSVIAVNDTELEMFGYSRNEFLGRNIGDFMTMESREHLHRNFSEFARSGRIRDLEFDFVRKDGTIVPCLVNGDMVRDARGKFLYTRSTLIDNSEHRARNEQLRIMQRELALRAEEAEAATRSKSAFLANMSHEIRTPMNAIIGLTHLVQRAGQPPEQAERMSKIESAGLHLLSIINDILDISKIEAGRMELESTDFHLSAILDNIQSLIGEQAKAKGLTIEIDPDSVPVWLRGDPTRLRQALLNYAGNAVKFTERGRITLRAILLEDRGDDMLVRFEVEDTGIGIPADKLTQLFESFEQADASITRKFGGTGLGLAITRRLANLMGGEADAESIPGVGSTFWFTARLARGHGIMPSVSFNASDNAEEKLRQRFGCARILLAEDNEINAEVALELLHSVGLHVDTAANGAEAVAKAQGGAYDLILMDMQMPEMDGTEATRIIRLLPGWEKRPILAMTANAFDEDRRLCEEAGMNDFISKPVDPDSFFTTLLQWLQLNPPVSRTSCSASPDGLDADMSGDGNDGRAPAPISAPPDADALPELPGIETTVGLGYLLGKKEFYLRLLQKFRDEHVLVFLEKFRWARSTNDWITATRLAHTLKGLAQSIGARDLGDVAAQLERATVRRDVEAAIALEVAVERELARILPGLLRLGPLLDAPLQSPAATTDSADCPTLVARLIALLDANDTAAATCFGELSQALSARGIDAPEMARIRHAIGSFDYRQAATLLQALPAEITNAESDKP</sequence>
<evidence type="ECO:0000256" key="4">
    <source>
        <dbReference type="ARBA" id="ARBA00022475"/>
    </source>
</evidence>
<feature type="domain" description="PAC" evidence="24">
    <location>
        <begin position="833"/>
        <end position="885"/>
    </location>
</feature>
<dbReference type="SMART" id="SM00387">
    <property type="entry name" value="HATPase_c"/>
    <property type="match status" value="1"/>
</dbReference>
<feature type="modified residue" description="Phosphohistidine" evidence="16">
    <location>
        <position position="1376"/>
    </location>
</feature>